<feature type="chain" id="PRO_5044566676" description="DUF3558 domain-containing protein" evidence="1">
    <location>
        <begin position="29"/>
        <end position="205"/>
    </location>
</feature>
<comment type="caution">
    <text evidence="3">The sequence shown here is derived from an EMBL/GenBank/DDBJ whole genome shotgun (WGS) entry which is preliminary data.</text>
</comment>
<evidence type="ECO:0000256" key="1">
    <source>
        <dbReference type="SAM" id="SignalP"/>
    </source>
</evidence>
<dbReference type="AlphaFoldDB" id="A0A1V3C1Y7"/>
<accession>A0A7Y9X9Q2</accession>
<accession>A0A1V3C1Y7</accession>
<evidence type="ECO:0000313" key="3">
    <source>
        <dbReference type="EMBL" id="OOC54777.1"/>
    </source>
</evidence>
<protein>
    <recommendedName>
        <fullName evidence="6">DUF3558 domain-containing protein</fullName>
    </recommendedName>
</protein>
<evidence type="ECO:0000313" key="4">
    <source>
        <dbReference type="Proteomes" id="UP000189004"/>
    </source>
</evidence>
<gene>
    <name evidence="2" type="ORF">HNR06_000556</name>
    <name evidence="3" type="ORF">NOSIN_13965</name>
</gene>
<dbReference type="OrthoDB" id="5124470at2"/>
<reference evidence="2 5" key="3">
    <citation type="submission" date="2020-07" db="EMBL/GenBank/DDBJ databases">
        <title>Sequencing the genomes of 1000 actinobacteria strains.</title>
        <authorList>
            <person name="Klenk H.-P."/>
        </authorList>
    </citation>
    <scope>NUCLEOTIDE SEQUENCE [LARGE SCALE GENOMIC DNA]</scope>
    <source>
        <strain evidence="2 5">DSM 45278</strain>
    </source>
</reference>
<sequence length="205" mass="22422">MKRKYAVLCAAAVTAAGTIAVSPTAAYADHEGTPTIRELLELCGVETDVCEFHPGGEPELFAAPSRVVGSEVFNCTSGRQDMAVIWSDTTSQSNSVGLTLTTEAGFGEVFSVSYEQSFEHTWTTSHTETQTTYVNTAPGEVGWVERQPRMQRVHGTYELHFPDREWGHYVWYAPFTVEGPVPGSPDDVVTQNVRPMTDAERAACP</sequence>
<dbReference type="EMBL" id="MCOK01000001">
    <property type="protein sequence ID" value="OOC54777.1"/>
    <property type="molecule type" value="Genomic_DNA"/>
</dbReference>
<dbReference type="Proteomes" id="UP000189004">
    <property type="component" value="Unassembled WGS sequence"/>
</dbReference>
<dbReference type="RefSeq" id="WP_077691194.1">
    <property type="nucleotide sequence ID" value="NZ_JACCHL010000001.1"/>
</dbReference>
<name>A0A1V3C1Y7_9ACTN</name>
<dbReference type="Proteomes" id="UP000584931">
    <property type="component" value="Unassembled WGS sequence"/>
</dbReference>
<dbReference type="STRING" id="501010.NOSIN_13965"/>
<proteinExistence type="predicted"/>
<organism evidence="3 4">
    <name type="scientific">Nocardiopsis sinuspersici</name>
    <dbReference type="NCBI Taxonomy" id="501010"/>
    <lineage>
        <taxon>Bacteria</taxon>
        <taxon>Bacillati</taxon>
        <taxon>Actinomycetota</taxon>
        <taxon>Actinomycetes</taxon>
        <taxon>Streptosporangiales</taxon>
        <taxon>Nocardiopsidaceae</taxon>
        <taxon>Nocardiopsis</taxon>
    </lineage>
</organism>
<feature type="signal peptide" evidence="1">
    <location>
        <begin position="1"/>
        <end position="28"/>
    </location>
</feature>
<keyword evidence="4" id="KW-1185">Reference proteome</keyword>
<reference evidence="4" key="1">
    <citation type="submission" date="2016-08" db="EMBL/GenBank/DDBJ databases">
        <authorList>
            <person name="Tokovenko B."/>
            <person name="Kalinowski J."/>
        </authorList>
    </citation>
    <scope>NUCLEOTIDE SEQUENCE [LARGE SCALE GENOMIC DNA]</scope>
    <source>
        <strain evidence="4">UTMC102</strain>
    </source>
</reference>
<evidence type="ECO:0008006" key="6">
    <source>
        <dbReference type="Google" id="ProtNLM"/>
    </source>
</evidence>
<keyword evidence="1" id="KW-0732">Signal</keyword>
<dbReference type="SUPFAM" id="SSF56973">
    <property type="entry name" value="Aerolisin/ETX pore-forming domain"/>
    <property type="match status" value="1"/>
</dbReference>
<reference evidence="3" key="2">
    <citation type="submission" date="2016-08" db="EMBL/GenBank/DDBJ databases">
        <authorList>
            <person name="Seilhamer J.J."/>
        </authorList>
    </citation>
    <scope>NUCLEOTIDE SEQUENCE [LARGE SCALE GENOMIC DNA]</scope>
    <source>
        <strain evidence="3">UTMC102</strain>
    </source>
</reference>
<evidence type="ECO:0000313" key="5">
    <source>
        <dbReference type="Proteomes" id="UP000584931"/>
    </source>
</evidence>
<dbReference type="EMBL" id="JACCHL010000001">
    <property type="protein sequence ID" value="NYH50967.1"/>
    <property type="molecule type" value="Genomic_DNA"/>
</dbReference>
<evidence type="ECO:0000313" key="2">
    <source>
        <dbReference type="EMBL" id="NYH50967.1"/>
    </source>
</evidence>